<evidence type="ECO:0000313" key="3">
    <source>
        <dbReference type="Proteomes" id="UP000800097"/>
    </source>
</evidence>
<dbReference type="EMBL" id="ML986501">
    <property type="protein sequence ID" value="KAF2274691.1"/>
    <property type="molecule type" value="Genomic_DNA"/>
</dbReference>
<reference evidence="2" key="1">
    <citation type="journal article" date="2020" name="Stud. Mycol.">
        <title>101 Dothideomycetes genomes: a test case for predicting lifestyles and emergence of pathogens.</title>
        <authorList>
            <person name="Haridas S."/>
            <person name="Albert R."/>
            <person name="Binder M."/>
            <person name="Bloem J."/>
            <person name="Labutti K."/>
            <person name="Salamov A."/>
            <person name="Andreopoulos B."/>
            <person name="Baker S."/>
            <person name="Barry K."/>
            <person name="Bills G."/>
            <person name="Bluhm B."/>
            <person name="Cannon C."/>
            <person name="Castanera R."/>
            <person name="Culley D."/>
            <person name="Daum C."/>
            <person name="Ezra D."/>
            <person name="Gonzalez J."/>
            <person name="Henrissat B."/>
            <person name="Kuo A."/>
            <person name="Liang C."/>
            <person name="Lipzen A."/>
            <person name="Lutzoni F."/>
            <person name="Magnuson J."/>
            <person name="Mondo S."/>
            <person name="Nolan M."/>
            <person name="Ohm R."/>
            <person name="Pangilinan J."/>
            <person name="Park H.-J."/>
            <person name="Ramirez L."/>
            <person name="Alfaro M."/>
            <person name="Sun H."/>
            <person name="Tritt A."/>
            <person name="Yoshinaga Y."/>
            <person name="Zwiers L.-H."/>
            <person name="Turgeon B."/>
            <person name="Goodwin S."/>
            <person name="Spatafora J."/>
            <person name="Crous P."/>
            <person name="Grigoriev I."/>
        </authorList>
    </citation>
    <scope>NUCLEOTIDE SEQUENCE</scope>
    <source>
        <strain evidence="2">CBS 379.55</strain>
    </source>
</reference>
<evidence type="ECO:0000313" key="2">
    <source>
        <dbReference type="EMBL" id="KAF2274691.1"/>
    </source>
</evidence>
<evidence type="ECO:0008006" key="4">
    <source>
        <dbReference type="Google" id="ProtNLM"/>
    </source>
</evidence>
<dbReference type="Proteomes" id="UP000800097">
    <property type="component" value="Unassembled WGS sequence"/>
</dbReference>
<dbReference type="OrthoDB" id="5211263at2759"/>
<feature type="transmembrane region" description="Helical" evidence="1">
    <location>
        <begin position="15"/>
        <end position="37"/>
    </location>
</feature>
<keyword evidence="3" id="KW-1185">Reference proteome</keyword>
<dbReference type="RefSeq" id="XP_033652230.1">
    <property type="nucleotide sequence ID" value="XM_033802751.1"/>
</dbReference>
<protein>
    <recommendedName>
        <fullName evidence="4">MARVEL domain-containing protein</fullName>
    </recommendedName>
</protein>
<evidence type="ECO:0000256" key="1">
    <source>
        <dbReference type="SAM" id="Phobius"/>
    </source>
</evidence>
<keyword evidence="1" id="KW-0472">Membrane</keyword>
<accession>A0A6A6JDQ7</accession>
<name>A0A6A6JDQ7_WESOR</name>
<gene>
    <name evidence="2" type="ORF">EI97DRAFT_502528</name>
</gene>
<dbReference type="GeneID" id="54555926"/>
<keyword evidence="1" id="KW-0812">Transmembrane</keyword>
<sequence>MGIGVKAPVVWKKRILIPFWILRICIMVFIIAAYSWAIKVLKDQGDGRKGLPRTHSIVLFMLMTVIVLLLDILAILLFLRDRLTPNTFLVMTSAQTGFWVGVLIMETVAVANGASALGLIFVLFCLLSFVGLLIYAIVKYRKAKREGKRGQYALAYNPSGAPITPTAGHHPPAFMNAAPYREETTYNQTTAYKPQGAEFASQVEPPAYYYQAPAKPTQMV</sequence>
<feature type="transmembrane region" description="Helical" evidence="1">
    <location>
        <begin position="116"/>
        <end position="138"/>
    </location>
</feature>
<feature type="transmembrane region" description="Helical" evidence="1">
    <location>
        <begin position="57"/>
        <end position="79"/>
    </location>
</feature>
<proteinExistence type="predicted"/>
<dbReference type="AlphaFoldDB" id="A0A6A6JDQ7"/>
<keyword evidence="1" id="KW-1133">Transmembrane helix</keyword>
<organism evidence="2 3">
    <name type="scientific">Westerdykella ornata</name>
    <dbReference type="NCBI Taxonomy" id="318751"/>
    <lineage>
        <taxon>Eukaryota</taxon>
        <taxon>Fungi</taxon>
        <taxon>Dikarya</taxon>
        <taxon>Ascomycota</taxon>
        <taxon>Pezizomycotina</taxon>
        <taxon>Dothideomycetes</taxon>
        <taxon>Pleosporomycetidae</taxon>
        <taxon>Pleosporales</taxon>
        <taxon>Sporormiaceae</taxon>
        <taxon>Westerdykella</taxon>
    </lineage>
</organism>